<gene>
    <name evidence="2" type="ORF">EVA_10699</name>
</gene>
<feature type="region of interest" description="Disordered" evidence="1">
    <location>
        <begin position="1"/>
        <end position="39"/>
    </location>
</feature>
<proteinExistence type="predicted"/>
<evidence type="ECO:0000256" key="1">
    <source>
        <dbReference type="SAM" id="MobiDB-lite"/>
    </source>
</evidence>
<comment type="caution">
    <text evidence="2">The sequence shown here is derived from an EMBL/GenBank/DDBJ whole genome shotgun (WGS) entry which is preliminary data.</text>
</comment>
<dbReference type="AlphaFoldDB" id="J9CM74"/>
<evidence type="ECO:0000313" key="2">
    <source>
        <dbReference type="EMBL" id="EJX01196.1"/>
    </source>
</evidence>
<name>J9CM74_9ZZZZ</name>
<protein>
    <submittedName>
        <fullName evidence="2">Uncharacterized protein</fullName>
    </submittedName>
</protein>
<reference evidence="2" key="1">
    <citation type="journal article" date="2012" name="PLoS ONE">
        <title>Gene sets for utilization of primary and secondary nutrition supplies in the distal gut of endangered iberian lynx.</title>
        <authorList>
            <person name="Alcaide M."/>
            <person name="Messina E."/>
            <person name="Richter M."/>
            <person name="Bargiela R."/>
            <person name="Peplies J."/>
            <person name="Huws S.A."/>
            <person name="Newbold C.J."/>
            <person name="Golyshin P.N."/>
            <person name="Simon M.A."/>
            <person name="Lopez G."/>
            <person name="Yakimov M.M."/>
            <person name="Ferrer M."/>
        </authorList>
    </citation>
    <scope>NUCLEOTIDE SEQUENCE</scope>
</reference>
<accession>J9CM74</accession>
<organism evidence="2">
    <name type="scientific">gut metagenome</name>
    <dbReference type="NCBI Taxonomy" id="749906"/>
    <lineage>
        <taxon>unclassified sequences</taxon>
        <taxon>metagenomes</taxon>
        <taxon>organismal metagenomes</taxon>
    </lineage>
</organism>
<dbReference type="EMBL" id="AMCI01003058">
    <property type="protein sequence ID" value="EJX01196.1"/>
    <property type="molecule type" value="Genomic_DNA"/>
</dbReference>
<sequence length="39" mass="4287">MDGPEKSQLQNGIHDEQPPHALALSDNDAHGVLHQRSRS</sequence>